<name>A0A806JYJ4_9BACT</name>
<accession>A0A806JYJ4</accession>
<reference evidence="1" key="1">
    <citation type="submission" date="2012-03" db="EMBL/GenBank/DDBJ databases">
        <title>Functional metagenomics reveals considerable lignocellulase gene clusters in the gut microbiome of a wood-feeding higher termite.</title>
        <authorList>
            <person name="Liu N."/>
        </authorList>
    </citation>
    <scope>NUCLEOTIDE SEQUENCE</scope>
</reference>
<dbReference type="EMBL" id="JQ844165">
    <property type="protein sequence ID" value="AGS51572.1"/>
    <property type="molecule type" value="Genomic_DNA"/>
</dbReference>
<proteinExistence type="predicted"/>
<organism evidence="1">
    <name type="scientific">uncultured bacterium contig00010</name>
    <dbReference type="NCBI Taxonomy" id="1181502"/>
    <lineage>
        <taxon>Bacteria</taxon>
        <taxon>environmental samples</taxon>
    </lineage>
</organism>
<evidence type="ECO:0000313" key="1">
    <source>
        <dbReference type="EMBL" id="AGS51572.1"/>
    </source>
</evidence>
<protein>
    <submittedName>
        <fullName evidence="1">Uncharacterized protein</fullName>
    </submittedName>
</protein>
<sequence length="45" mass="5544">MRINKIIRIYGENIIRIIKPKQLRFWIKSKALRDVDETFDDILRN</sequence>
<dbReference type="AlphaFoldDB" id="A0A806JYJ4"/>